<evidence type="ECO:0000313" key="2">
    <source>
        <dbReference type="Proteomes" id="UP000789759"/>
    </source>
</evidence>
<dbReference type="EMBL" id="CAJVQA010001556">
    <property type="protein sequence ID" value="CAG8518655.1"/>
    <property type="molecule type" value="Genomic_DNA"/>
</dbReference>
<protein>
    <submittedName>
        <fullName evidence="1">5270_t:CDS:1</fullName>
    </submittedName>
</protein>
<reference evidence="1" key="1">
    <citation type="submission" date="2021-06" db="EMBL/GenBank/DDBJ databases">
        <authorList>
            <person name="Kallberg Y."/>
            <person name="Tangrot J."/>
            <person name="Rosling A."/>
        </authorList>
    </citation>
    <scope>NUCLEOTIDE SEQUENCE</scope>
    <source>
        <strain evidence="1">FL966</strain>
    </source>
</reference>
<dbReference type="AlphaFoldDB" id="A0A9N9F9H9"/>
<gene>
    <name evidence="1" type="ORF">CPELLU_LOCUS3275</name>
</gene>
<accession>A0A9N9F9H9</accession>
<organism evidence="1 2">
    <name type="scientific">Cetraspora pellucida</name>
    <dbReference type="NCBI Taxonomy" id="1433469"/>
    <lineage>
        <taxon>Eukaryota</taxon>
        <taxon>Fungi</taxon>
        <taxon>Fungi incertae sedis</taxon>
        <taxon>Mucoromycota</taxon>
        <taxon>Glomeromycotina</taxon>
        <taxon>Glomeromycetes</taxon>
        <taxon>Diversisporales</taxon>
        <taxon>Gigasporaceae</taxon>
        <taxon>Cetraspora</taxon>
    </lineage>
</organism>
<comment type="caution">
    <text evidence="1">The sequence shown here is derived from an EMBL/GenBank/DDBJ whole genome shotgun (WGS) entry which is preliminary data.</text>
</comment>
<dbReference type="OrthoDB" id="2353219at2759"/>
<sequence length="118" mass="13987">MMHYWSLNGYNTKLPAVIITIKSLPALKMQLKTPFEYESETKDFDFEKYYYYFIKTNPNVCYGDKDALQLIKKYAIKSKYEYLYPSSFDSSSHYVRALKDEVFGDKLSNVFKSLNYDS</sequence>
<proteinExistence type="predicted"/>
<feature type="non-terminal residue" evidence="1">
    <location>
        <position position="118"/>
    </location>
</feature>
<dbReference type="Proteomes" id="UP000789759">
    <property type="component" value="Unassembled WGS sequence"/>
</dbReference>
<evidence type="ECO:0000313" key="1">
    <source>
        <dbReference type="EMBL" id="CAG8518655.1"/>
    </source>
</evidence>
<name>A0A9N9F9H9_9GLOM</name>
<keyword evidence="2" id="KW-1185">Reference proteome</keyword>